<reference evidence="1 2" key="1">
    <citation type="journal article" date="2015" name="Int. J. Syst. Evol. Microbiol.">
        <title>Sphingomonas hengshuiensis sp. nov., isolated from lake wetland.</title>
        <authorList>
            <person name="Wei S."/>
            <person name="Wang T."/>
            <person name="Liu H."/>
            <person name="Zhang C."/>
            <person name="Guo J."/>
            <person name="Wang Q."/>
            <person name="Liang K."/>
            <person name="Zhang Z."/>
        </authorList>
    </citation>
    <scope>NUCLEOTIDE SEQUENCE [LARGE SCALE GENOMIC DNA]</scope>
    <source>
        <strain evidence="1 2">WHSC-8</strain>
    </source>
</reference>
<evidence type="ECO:0000313" key="2">
    <source>
        <dbReference type="Proteomes" id="UP000032300"/>
    </source>
</evidence>
<protein>
    <submittedName>
        <fullName evidence="1">Uncharacterized protein</fullName>
    </submittedName>
</protein>
<dbReference type="KEGG" id="sphi:TS85_14410"/>
<dbReference type="AlphaFoldDB" id="A0A7U4J9I4"/>
<dbReference type="OrthoDB" id="7960540at2"/>
<dbReference type="EMBL" id="CP010836">
    <property type="protein sequence ID" value="AJP72709.1"/>
    <property type="molecule type" value="Genomic_DNA"/>
</dbReference>
<organism evidence="1 2">
    <name type="scientific">Sphingomonas hengshuiensis</name>
    <dbReference type="NCBI Taxonomy" id="1609977"/>
    <lineage>
        <taxon>Bacteria</taxon>
        <taxon>Pseudomonadati</taxon>
        <taxon>Pseudomonadota</taxon>
        <taxon>Alphaproteobacteria</taxon>
        <taxon>Sphingomonadales</taxon>
        <taxon>Sphingomonadaceae</taxon>
        <taxon>Sphingomonas</taxon>
    </lineage>
</organism>
<accession>A0A7U4J9I4</accession>
<sequence length="91" mass="9673">MALIEADLAIIDATLAGPLGSIEARALTGELRRLLPGLFCMACDAGDVLEDAWRSYPAFDLHLVDTSDHCTTMTSDPMRANGILLARKAAA</sequence>
<dbReference type="RefSeq" id="WP_044333082.1">
    <property type="nucleotide sequence ID" value="NZ_CP010836.1"/>
</dbReference>
<dbReference type="Proteomes" id="UP000032300">
    <property type="component" value="Chromosome"/>
</dbReference>
<gene>
    <name evidence="1" type="ORF">TS85_14410</name>
</gene>
<name>A0A7U4J9I4_9SPHN</name>
<proteinExistence type="predicted"/>
<reference evidence="1 2" key="2">
    <citation type="submission" date="2015-02" db="EMBL/GenBank/DDBJ databases">
        <title>The complete genome of Sphingomonas hengshuiensis sp. WHSC-8 isolated from soil of Hengshui Lake.</title>
        <authorList>
            <person name="Wei S."/>
            <person name="Guo J."/>
            <person name="Su C."/>
            <person name="Wu R."/>
            <person name="Zhang Z."/>
            <person name="Liang K."/>
            <person name="Li H."/>
            <person name="Wang T."/>
            <person name="Liu H."/>
            <person name="Zhang C."/>
            <person name="Li Z."/>
            <person name="Wang Q."/>
            <person name="Meng J."/>
        </authorList>
    </citation>
    <scope>NUCLEOTIDE SEQUENCE [LARGE SCALE GENOMIC DNA]</scope>
    <source>
        <strain evidence="1 2">WHSC-8</strain>
    </source>
</reference>
<evidence type="ECO:0000313" key="1">
    <source>
        <dbReference type="EMBL" id="AJP72709.1"/>
    </source>
</evidence>
<keyword evidence="2" id="KW-1185">Reference proteome</keyword>